<evidence type="ECO:0000313" key="3">
    <source>
        <dbReference type="Proteomes" id="UP000234254"/>
    </source>
</evidence>
<protein>
    <submittedName>
        <fullName evidence="2">Uncharacterized protein</fullName>
    </submittedName>
</protein>
<comment type="caution">
    <text evidence="2">The sequence shown here is derived from an EMBL/GenBank/DDBJ whole genome shotgun (WGS) entry which is preliminary data.</text>
</comment>
<keyword evidence="1" id="KW-0812">Transmembrane</keyword>
<keyword evidence="3" id="KW-1185">Reference proteome</keyword>
<dbReference type="EMBL" id="MSFM01000006">
    <property type="protein sequence ID" value="PKY04305.1"/>
    <property type="molecule type" value="Genomic_DNA"/>
</dbReference>
<dbReference type="AlphaFoldDB" id="A0A2I1D367"/>
<organism evidence="2 3">
    <name type="scientific">Aspergillus campestris (strain IBT 28561)</name>
    <dbReference type="NCBI Taxonomy" id="1392248"/>
    <lineage>
        <taxon>Eukaryota</taxon>
        <taxon>Fungi</taxon>
        <taxon>Dikarya</taxon>
        <taxon>Ascomycota</taxon>
        <taxon>Pezizomycotina</taxon>
        <taxon>Eurotiomycetes</taxon>
        <taxon>Eurotiomycetidae</taxon>
        <taxon>Eurotiales</taxon>
        <taxon>Aspergillaceae</taxon>
        <taxon>Aspergillus</taxon>
        <taxon>Aspergillus subgen. Circumdati</taxon>
    </lineage>
</organism>
<evidence type="ECO:0000313" key="2">
    <source>
        <dbReference type="EMBL" id="PKY04305.1"/>
    </source>
</evidence>
<dbReference type="RefSeq" id="XP_024692899.1">
    <property type="nucleotide sequence ID" value="XM_024832828.1"/>
</dbReference>
<reference evidence="2" key="1">
    <citation type="submission" date="2016-12" db="EMBL/GenBank/DDBJ databases">
        <title>The genomes of Aspergillus section Nigri reveals drivers in fungal speciation.</title>
        <authorList>
            <consortium name="DOE Joint Genome Institute"/>
            <person name="Vesth T.C."/>
            <person name="Nybo J."/>
            <person name="Theobald S."/>
            <person name="Brandl J."/>
            <person name="Frisvad J.C."/>
            <person name="Nielsen K.F."/>
            <person name="Lyhne E.K."/>
            <person name="Kogle M.E."/>
            <person name="Kuo A."/>
            <person name="Riley R."/>
            <person name="Clum A."/>
            <person name="Nolan M."/>
            <person name="Lipzen A."/>
            <person name="Salamov A."/>
            <person name="Henrissat B."/>
            <person name="Wiebenga A."/>
            <person name="De vries R.P."/>
            <person name="Grigoriev I.V."/>
            <person name="Mortensen U.H."/>
            <person name="Andersen M.R."/>
            <person name="Baker S.E."/>
        </authorList>
    </citation>
    <scope>NUCLEOTIDE SEQUENCE</scope>
    <source>
        <strain evidence="2">IBT 28561</strain>
    </source>
</reference>
<keyword evidence="1" id="KW-0472">Membrane</keyword>
<feature type="transmembrane region" description="Helical" evidence="1">
    <location>
        <begin position="48"/>
        <end position="68"/>
    </location>
</feature>
<name>A0A2I1D367_ASPC2</name>
<dbReference type="GeneID" id="36540351"/>
<proteinExistence type="predicted"/>
<keyword evidence="1" id="KW-1133">Transmembrane helix</keyword>
<dbReference type="VEuPathDB" id="FungiDB:P168DRAFT_155801"/>
<gene>
    <name evidence="2" type="ORF">P168DRAFT_155801</name>
</gene>
<dbReference type="Proteomes" id="UP000234254">
    <property type="component" value="Unassembled WGS sequence"/>
</dbReference>
<accession>A0A2I1D367</accession>
<evidence type="ECO:0000256" key="1">
    <source>
        <dbReference type="SAM" id="Phobius"/>
    </source>
</evidence>
<sequence>MNWRKSDPILLSPFPSSLNKFKVLTAGSVGALPLYPGRVCRTHYPYSVIRASVLFSGCSAGFSIFLSVCSL</sequence>